<evidence type="ECO:0000313" key="2">
    <source>
        <dbReference type="Proteomes" id="UP000277204"/>
    </source>
</evidence>
<reference evidence="1 2" key="1">
    <citation type="submission" date="2018-11" db="EMBL/GenBank/DDBJ databases">
        <authorList>
            <consortium name="Pathogen Informatics"/>
        </authorList>
    </citation>
    <scope>NUCLEOTIDE SEQUENCE [LARGE SCALE GENOMIC DNA]</scope>
    <source>
        <strain evidence="1 2">Zambia</strain>
    </source>
</reference>
<dbReference type="AlphaFoldDB" id="A0A3P8H9I7"/>
<organism evidence="1 2">
    <name type="scientific">Schistosoma margrebowiei</name>
    <dbReference type="NCBI Taxonomy" id="48269"/>
    <lineage>
        <taxon>Eukaryota</taxon>
        <taxon>Metazoa</taxon>
        <taxon>Spiralia</taxon>
        <taxon>Lophotrochozoa</taxon>
        <taxon>Platyhelminthes</taxon>
        <taxon>Trematoda</taxon>
        <taxon>Digenea</taxon>
        <taxon>Strigeidida</taxon>
        <taxon>Schistosomatoidea</taxon>
        <taxon>Schistosomatidae</taxon>
        <taxon>Schistosoma</taxon>
    </lineage>
</organism>
<proteinExistence type="predicted"/>
<name>A0A3P8H9I7_9TREM</name>
<evidence type="ECO:0000313" key="1">
    <source>
        <dbReference type="EMBL" id="VDP43073.1"/>
    </source>
</evidence>
<gene>
    <name evidence="1" type="ORF">SMRZ_LOCUS22379</name>
</gene>
<keyword evidence="2" id="KW-1185">Reference proteome</keyword>
<accession>A0A3P8H9I7</accession>
<dbReference type="Proteomes" id="UP000277204">
    <property type="component" value="Unassembled WGS sequence"/>
</dbReference>
<protein>
    <submittedName>
        <fullName evidence="1">Uncharacterized protein</fullName>
    </submittedName>
</protein>
<dbReference type="EMBL" id="UZAI01019135">
    <property type="protein sequence ID" value="VDP43073.1"/>
    <property type="molecule type" value="Genomic_DNA"/>
</dbReference>
<sequence length="41" mass="5272">MKYYHRKIVVICYSLILFHYYSHSYQNFYYHNVKYDVVLIF</sequence>